<evidence type="ECO:0000259" key="7">
    <source>
        <dbReference type="PROSITE" id="PS50011"/>
    </source>
</evidence>
<dbReference type="PANTHER" id="PTHR43289">
    <property type="entry name" value="MITOGEN-ACTIVATED PROTEIN KINASE KINASE KINASE 20-RELATED"/>
    <property type="match status" value="1"/>
</dbReference>
<dbReference type="Pfam" id="PF00069">
    <property type="entry name" value="Pkinase"/>
    <property type="match status" value="1"/>
</dbReference>
<comment type="caution">
    <text evidence="8">The sequence shown here is derived from an EMBL/GenBank/DDBJ whole genome shotgun (WGS) entry which is preliminary data.</text>
</comment>
<dbReference type="Proteomes" id="UP001596066">
    <property type="component" value="Unassembled WGS sequence"/>
</dbReference>
<dbReference type="CDD" id="cd14014">
    <property type="entry name" value="STKc_PknB_like"/>
    <property type="match status" value="1"/>
</dbReference>
<organism evidence="8 9">
    <name type="scientific">Kitasatospora cinereorecta</name>
    <dbReference type="NCBI Taxonomy" id="285560"/>
    <lineage>
        <taxon>Bacteria</taxon>
        <taxon>Bacillati</taxon>
        <taxon>Actinomycetota</taxon>
        <taxon>Actinomycetes</taxon>
        <taxon>Kitasatosporales</taxon>
        <taxon>Streptomycetaceae</taxon>
        <taxon>Kitasatospora</taxon>
    </lineage>
</organism>
<proteinExistence type="predicted"/>
<dbReference type="PANTHER" id="PTHR43289:SF34">
    <property type="entry name" value="SERINE_THREONINE-PROTEIN KINASE YBDM-RELATED"/>
    <property type="match status" value="1"/>
</dbReference>
<protein>
    <submittedName>
        <fullName evidence="8">Serine/threonine-protein kinase</fullName>
        <ecNumber evidence="8">2.7.11.1</ecNumber>
    </submittedName>
</protein>
<evidence type="ECO:0000256" key="1">
    <source>
        <dbReference type="ARBA" id="ARBA00022679"/>
    </source>
</evidence>
<dbReference type="PROSITE" id="PS00108">
    <property type="entry name" value="PROTEIN_KINASE_ST"/>
    <property type="match status" value="1"/>
</dbReference>
<keyword evidence="2 5" id="KW-0547">Nucleotide-binding</keyword>
<dbReference type="Gene3D" id="3.30.200.20">
    <property type="entry name" value="Phosphorylase Kinase, domain 1"/>
    <property type="match status" value="1"/>
</dbReference>
<feature type="region of interest" description="Disordered" evidence="6">
    <location>
        <begin position="388"/>
        <end position="423"/>
    </location>
</feature>
<keyword evidence="3 8" id="KW-0418">Kinase</keyword>
<dbReference type="Gene3D" id="1.10.510.10">
    <property type="entry name" value="Transferase(Phosphotransferase) domain 1"/>
    <property type="match status" value="1"/>
</dbReference>
<feature type="binding site" evidence="5">
    <location>
        <position position="56"/>
    </location>
    <ligand>
        <name>ATP</name>
        <dbReference type="ChEBI" id="CHEBI:30616"/>
    </ligand>
</feature>
<dbReference type="SMART" id="SM00220">
    <property type="entry name" value="S_TKc"/>
    <property type="match status" value="1"/>
</dbReference>
<evidence type="ECO:0000256" key="5">
    <source>
        <dbReference type="PROSITE-ProRule" id="PRU10141"/>
    </source>
</evidence>
<dbReference type="RefSeq" id="WP_380231773.1">
    <property type="nucleotide sequence ID" value="NZ_JBHSOC010000048.1"/>
</dbReference>
<keyword evidence="9" id="KW-1185">Reference proteome</keyword>
<dbReference type="GO" id="GO:0004674">
    <property type="term" value="F:protein serine/threonine kinase activity"/>
    <property type="evidence" value="ECO:0007669"/>
    <property type="project" value="UniProtKB-EC"/>
</dbReference>
<evidence type="ECO:0000313" key="9">
    <source>
        <dbReference type="Proteomes" id="UP001596066"/>
    </source>
</evidence>
<reference evidence="9" key="1">
    <citation type="journal article" date="2019" name="Int. J. Syst. Evol. Microbiol.">
        <title>The Global Catalogue of Microorganisms (GCM) 10K type strain sequencing project: providing services to taxonomists for standard genome sequencing and annotation.</title>
        <authorList>
            <consortium name="The Broad Institute Genomics Platform"/>
            <consortium name="The Broad Institute Genome Sequencing Center for Infectious Disease"/>
            <person name="Wu L."/>
            <person name="Ma J."/>
        </authorList>
    </citation>
    <scope>NUCLEOTIDE SEQUENCE [LARGE SCALE GENOMIC DNA]</scope>
    <source>
        <strain evidence="9">CGMCC 4.1622</strain>
    </source>
</reference>
<dbReference type="InterPro" id="IPR008271">
    <property type="entry name" value="Ser/Thr_kinase_AS"/>
</dbReference>
<feature type="domain" description="Protein kinase" evidence="7">
    <location>
        <begin position="28"/>
        <end position="282"/>
    </location>
</feature>
<evidence type="ECO:0000313" key="8">
    <source>
        <dbReference type="EMBL" id="MFC5644499.1"/>
    </source>
</evidence>
<evidence type="ECO:0000256" key="4">
    <source>
        <dbReference type="ARBA" id="ARBA00022840"/>
    </source>
</evidence>
<feature type="compositionally biased region" description="Low complexity" evidence="6">
    <location>
        <begin position="396"/>
        <end position="423"/>
    </location>
</feature>
<evidence type="ECO:0000256" key="2">
    <source>
        <dbReference type="ARBA" id="ARBA00022741"/>
    </source>
</evidence>
<dbReference type="SUPFAM" id="SSF56112">
    <property type="entry name" value="Protein kinase-like (PK-like)"/>
    <property type="match status" value="1"/>
</dbReference>
<dbReference type="PROSITE" id="PS00107">
    <property type="entry name" value="PROTEIN_KINASE_ATP"/>
    <property type="match status" value="1"/>
</dbReference>
<gene>
    <name evidence="8" type="ORF">ACFPZF_24445</name>
</gene>
<dbReference type="InterPro" id="IPR017441">
    <property type="entry name" value="Protein_kinase_ATP_BS"/>
</dbReference>
<accession>A0ABW0VI93</accession>
<feature type="compositionally biased region" description="Pro residues" evidence="6">
    <location>
        <begin position="337"/>
        <end position="350"/>
    </location>
</feature>
<keyword evidence="4 5" id="KW-0067">ATP-binding</keyword>
<keyword evidence="1 8" id="KW-0808">Transferase</keyword>
<dbReference type="PROSITE" id="PS50011">
    <property type="entry name" value="PROTEIN_KINASE_DOM"/>
    <property type="match status" value="1"/>
</dbReference>
<dbReference type="InterPro" id="IPR011009">
    <property type="entry name" value="Kinase-like_dom_sf"/>
</dbReference>
<dbReference type="EC" id="2.7.11.1" evidence="8"/>
<feature type="region of interest" description="Disordered" evidence="6">
    <location>
        <begin position="326"/>
        <end position="365"/>
    </location>
</feature>
<name>A0ABW0VI93_9ACTN</name>
<sequence length="550" mass="57274">MHDHRAAAAPAPTFRPLTDDDPAEVGGYRLYARLGVGGMGRVYLSYTRGGRPVALKVVRPELAEDPEFRHRFAQEVASARLIHGLYTAQVVDAGPDDATPWLATAYVPGPSLHQVVHRTGPLPEPTVLLLVAGIAEALQAIHAVGVVHRDLKPANVLLAADGPRVIDFGIARAADAVGLTGTGLRIGSPGFMAPEQALGAPATPATDVFALGALAACAAGGTPPFGHGPESGALYRVVHEEPDLGAVPPGLVDLVRHCLAKRPELRPTPAQLIEAVHRHPARDGGLRFTDGWLPRQVATEIRRRADLPQAPAEARTVHVPAPTLQVPAPSLHEAPTAPAPDAPAPRPEAAPPAADRRSARPGSRRRTAAVAALALLLGAVGTYVLLVDGPDDQQDDPGPQTGAPAVSGAPTPSSPASARPSPATVAGYTAVYTGRELVSPDHSYEFDLKTGTVAAEETASWFVGRTAAEFLVADSNDTYLAPDDRPGPADCLTGLADRPATRLDFAGLQGKAFCVRGQDGRDLAVVRLLAAAPGDGPVRVSVDYYRQDGS</sequence>
<dbReference type="EMBL" id="JBHSOC010000048">
    <property type="protein sequence ID" value="MFC5644499.1"/>
    <property type="molecule type" value="Genomic_DNA"/>
</dbReference>
<evidence type="ECO:0000256" key="6">
    <source>
        <dbReference type="SAM" id="MobiDB-lite"/>
    </source>
</evidence>
<evidence type="ECO:0000256" key="3">
    <source>
        <dbReference type="ARBA" id="ARBA00022777"/>
    </source>
</evidence>
<feature type="region of interest" description="Disordered" evidence="6">
    <location>
        <begin position="1"/>
        <end position="20"/>
    </location>
</feature>
<dbReference type="InterPro" id="IPR000719">
    <property type="entry name" value="Prot_kinase_dom"/>
</dbReference>